<sequence length="218" mass="24127">MMLSEFLERAEPTVLLGKEKWEICWRPLESIDDQRGYRCLLMRGPSALAYQLGFSLAVIVVFSSVAGILHYVPSPSLFTYARLRFFSGTLRLLLSVLQTIITISGILLVLLHSSALLDSVSLFSLYLCIALMGFFPMFGIVFAGYSSMMMVTLIFNTFLFEWIDVHGQTRVEENADAADSSTVASSGDQFFSGVIDGVERMASPRLGHLTDDVVPCPS</sequence>
<evidence type="ECO:0000313" key="2">
    <source>
        <dbReference type="EMBL" id="VDM55487.1"/>
    </source>
</evidence>
<keyword evidence="1" id="KW-0472">Membrane</keyword>
<proteinExistence type="predicted"/>
<dbReference type="EMBL" id="UYYA01001551">
    <property type="protein sequence ID" value="VDM55487.1"/>
    <property type="molecule type" value="Genomic_DNA"/>
</dbReference>
<evidence type="ECO:0000313" key="3">
    <source>
        <dbReference type="Proteomes" id="UP000267027"/>
    </source>
</evidence>
<dbReference type="AlphaFoldDB" id="A0A0R3PHS4"/>
<dbReference type="Proteomes" id="UP000267027">
    <property type="component" value="Unassembled WGS sequence"/>
</dbReference>
<feature type="transmembrane region" description="Helical" evidence="1">
    <location>
        <begin position="123"/>
        <end position="145"/>
    </location>
</feature>
<dbReference type="OrthoDB" id="5855077at2759"/>
<evidence type="ECO:0000256" key="1">
    <source>
        <dbReference type="SAM" id="Phobius"/>
    </source>
</evidence>
<reference evidence="2 3" key="2">
    <citation type="submission" date="2018-11" db="EMBL/GenBank/DDBJ databases">
        <authorList>
            <consortium name="Pathogen Informatics"/>
        </authorList>
    </citation>
    <scope>NUCLEOTIDE SEQUENCE [LARGE SCALE GENOMIC DNA]</scope>
    <source>
        <strain evidence="2 3">Costa Rica</strain>
    </source>
</reference>
<keyword evidence="1" id="KW-1133">Transmembrane helix</keyword>
<reference evidence="4" key="1">
    <citation type="submission" date="2017-02" db="UniProtKB">
        <authorList>
            <consortium name="WormBaseParasite"/>
        </authorList>
    </citation>
    <scope>IDENTIFICATION</scope>
</reference>
<name>A0A0R3PHS4_ANGCS</name>
<accession>A0A0R3PHS4</accession>
<dbReference type="WBParaSite" id="ACOC_0000390101-mRNA-1">
    <property type="protein sequence ID" value="ACOC_0000390101-mRNA-1"/>
    <property type="gene ID" value="ACOC_0000390101"/>
</dbReference>
<organism evidence="4">
    <name type="scientific">Angiostrongylus costaricensis</name>
    <name type="common">Nematode worm</name>
    <dbReference type="NCBI Taxonomy" id="334426"/>
    <lineage>
        <taxon>Eukaryota</taxon>
        <taxon>Metazoa</taxon>
        <taxon>Ecdysozoa</taxon>
        <taxon>Nematoda</taxon>
        <taxon>Chromadorea</taxon>
        <taxon>Rhabditida</taxon>
        <taxon>Rhabditina</taxon>
        <taxon>Rhabditomorpha</taxon>
        <taxon>Strongyloidea</taxon>
        <taxon>Metastrongylidae</taxon>
        <taxon>Angiostrongylus</taxon>
    </lineage>
</organism>
<feature type="transmembrane region" description="Helical" evidence="1">
    <location>
        <begin position="48"/>
        <end position="72"/>
    </location>
</feature>
<protein>
    <submittedName>
        <fullName evidence="4">Transmembrane protein</fullName>
    </submittedName>
</protein>
<gene>
    <name evidence="2" type="ORF">ACOC_LOCUS3902</name>
</gene>
<feature type="transmembrane region" description="Helical" evidence="1">
    <location>
        <begin position="92"/>
        <end position="111"/>
    </location>
</feature>
<keyword evidence="1" id="KW-0812">Transmembrane</keyword>
<evidence type="ECO:0000313" key="4">
    <source>
        <dbReference type="WBParaSite" id="ACOC_0000390101-mRNA-1"/>
    </source>
</evidence>
<keyword evidence="3" id="KW-1185">Reference proteome</keyword>